<dbReference type="EMBL" id="RDFA01000002">
    <property type="protein sequence ID" value="RXK50114.1"/>
    <property type="molecule type" value="Genomic_DNA"/>
</dbReference>
<dbReference type="RefSeq" id="WP_129068076.1">
    <property type="nucleotide sequence ID" value="NZ_RDFA01000002.1"/>
</dbReference>
<sequence length="242" mass="26212">MRSVAINVAANTNEPGVRGPLFPDGTFEYVPIPEPEPTHADASVPTYADLDLTTDVPADYRSHPVHLDPEFAEYPRCERYTYGDPHGVKAGPIADLSAGDYLLFYATLATDGDRPDWAPPEWGAFLIGQFRLARDPLTGDGYRDLPADAEARSVFANNAHVKRDPFDARVLVQGDPDASELYDTAVPLSTPDAGSEANAVVTAFSADSGKGPWWRRPLQFDGDATDRLLTLDPADAARPSGR</sequence>
<proteinExistence type="predicted"/>
<accession>A0A498L2X1</accession>
<dbReference type="Pfam" id="PF18754">
    <property type="entry name" value="Nmad3"/>
    <property type="match status" value="1"/>
</dbReference>
<organism evidence="2 3">
    <name type="scientific">Halorientalis pallida</name>
    <dbReference type="NCBI Taxonomy" id="2479928"/>
    <lineage>
        <taxon>Archaea</taxon>
        <taxon>Methanobacteriati</taxon>
        <taxon>Methanobacteriota</taxon>
        <taxon>Stenosarchaea group</taxon>
        <taxon>Halobacteria</taxon>
        <taxon>Halobacteriales</taxon>
        <taxon>Haloarculaceae</taxon>
        <taxon>Halorientalis</taxon>
    </lineage>
</organism>
<name>A0A498L2X1_9EURY</name>
<dbReference type="AlphaFoldDB" id="A0A498L2X1"/>
<evidence type="ECO:0000313" key="3">
    <source>
        <dbReference type="Proteomes" id="UP000289691"/>
    </source>
</evidence>
<keyword evidence="3" id="KW-1185">Reference proteome</keyword>
<reference evidence="2 3" key="1">
    <citation type="submission" date="2019-01" db="EMBL/GenBank/DDBJ databases">
        <title>Halorientalis sp. F13-25 a new haloarchaeum isolated from hypersaline water.</title>
        <authorList>
            <person name="Ana D.-V."/>
            <person name="Cristina S.-P."/>
            <person name="Antonio V."/>
        </authorList>
    </citation>
    <scope>NUCLEOTIDE SEQUENCE [LARGE SCALE GENOMIC DNA]</scope>
    <source>
        <strain evidence="2 3">F13-25</strain>
    </source>
</reference>
<evidence type="ECO:0000259" key="1">
    <source>
        <dbReference type="Pfam" id="PF18754"/>
    </source>
</evidence>
<comment type="caution">
    <text evidence="2">The sequence shown here is derived from an EMBL/GenBank/DDBJ whole genome shotgun (WGS) entry which is preliminary data.</text>
</comment>
<dbReference type="OrthoDB" id="211258at2157"/>
<evidence type="ECO:0000313" key="2">
    <source>
        <dbReference type="EMBL" id="RXK50114.1"/>
    </source>
</evidence>
<feature type="domain" description="Nucleotide modification associated" evidence="1">
    <location>
        <begin position="2"/>
        <end position="227"/>
    </location>
</feature>
<gene>
    <name evidence="2" type="ORF">EAF64_06000</name>
</gene>
<protein>
    <recommendedName>
        <fullName evidence="1">Nucleotide modification associated domain-containing protein</fullName>
    </recommendedName>
</protein>
<dbReference type="Proteomes" id="UP000289691">
    <property type="component" value="Unassembled WGS sequence"/>
</dbReference>
<dbReference type="InterPro" id="IPR041135">
    <property type="entry name" value="Nmad3"/>
</dbReference>